<dbReference type="CDD" id="cd01008">
    <property type="entry name" value="PBP2_NrtA_SsuA_CpmA_like"/>
    <property type="match status" value="1"/>
</dbReference>
<evidence type="ECO:0000313" key="3">
    <source>
        <dbReference type="EMBL" id="RII83605.1"/>
    </source>
</evidence>
<evidence type="ECO:0000256" key="1">
    <source>
        <dbReference type="SAM" id="SignalP"/>
    </source>
</evidence>
<evidence type="ECO:0000313" key="4">
    <source>
        <dbReference type="EMBL" id="RIY41401.1"/>
    </source>
</evidence>
<dbReference type="EMBL" id="NQOU01000002">
    <property type="protein sequence ID" value="RII83605.1"/>
    <property type="molecule type" value="Genomic_DNA"/>
</dbReference>
<dbReference type="Gene3D" id="3.40.190.10">
    <property type="entry name" value="Periplasmic binding protein-like II"/>
    <property type="match status" value="2"/>
</dbReference>
<dbReference type="Proteomes" id="UP000266483">
    <property type="component" value="Unassembled WGS sequence"/>
</dbReference>
<name>A0A3A1YV55_9BURK</name>
<dbReference type="Pfam" id="PF09084">
    <property type="entry name" value="NMT1"/>
    <property type="match status" value="1"/>
</dbReference>
<dbReference type="InterPro" id="IPR015168">
    <property type="entry name" value="SsuA/THI5"/>
</dbReference>
<comment type="caution">
    <text evidence="4">The sequence shown here is derived from an EMBL/GenBank/DDBJ whole genome shotgun (WGS) entry which is preliminary data.</text>
</comment>
<evidence type="ECO:0000313" key="6">
    <source>
        <dbReference type="Proteomes" id="UP000266483"/>
    </source>
</evidence>
<dbReference type="EMBL" id="NQYH01000003">
    <property type="protein sequence ID" value="RIY41401.1"/>
    <property type="molecule type" value="Genomic_DNA"/>
</dbReference>
<accession>A0A3A1YV55</accession>
<keyword evidence="1" id="KW-0732">Signal</keyword>
<dbReference type="Proteomes" id="UP000266206">
    <property type="component" value="Unassembled WGS sequence"/>
</dbReference>
<proteinExistence type="predicted"/>
<gene>
    <name evidence="3" type="ORF">CJO09_08465</name>
    <name evidence="4" type="ORF">CJP73_05305</name>
</gene>
<dbReference type="RefSeq" id="WP_119441948.1">
    <property type="nucleotide sequence ID" value="NZ_CP170494.1"/>
</dbReference>
<protein>
    <recommendedName>
        <fullName evidence="2">SsuA/THI5-like domain-containing protein</fullName>
    </recommendedName>
</protein>
<feature type="domain" description="SsuA/THI5-like" evidence="2">
    <location>
        <begin position="71"/>
        <end position="258"/>
    </location>
</feature>
<evidence type="ECO:0000313" key="5">
    <source>
        <dbReference type="Proteomes" id="UP000266206"/>
    </source>
</evidence>
<dbReference type="AlphaFoldDB" id="A0A3A1YV55"/>
<dbReference type="PANTHER" id="PTHR30024:SF48">
    <property type="entry name" value="ABC TRANSPORTER SUBSTRATE-BINDING PROTEIN"/>
    <property type="match status" value="1"/>
</dbReference>
<organism evidence="4 5">
    <name type="scientific">Neopusillimonas maritima</name>
    <dbReference type="NCBI Taxonomy" id="2026239"/>
    <lineage>
        <taxon>Bacteria</taxon>
        <taxon>Pseudomonadati</taxon>
        <taxon>Pseudomonadota</taxon>
        <taxon>Betaproteobacteria</taxon>
        <taxon>Burkholderiales</taxon>
        <taxon>Alcaligenaceae</taxon>
        <taxon>Neopusillimonas</taxon>
    </lineage>
</organism>
<feature type="signal peptide" evidence="1">
    <location>
        <begin position="1"/>
        <end position="25"/>
    </location>
</feature>
<dbReference type="PANTHER" id="PTHR30024">
    <property type="entry name" value="ALIPHATIC SULFONATES-BINDING PROTEIN-RELATED"/>
    <property type="match status" value="1"/>
</dbReference>
<keyword evidence="6" id="KW-1185">Reference proteome</keyword>
<sequence>MRPFLKTLGCALFSAVFLYSSGAYADPVKIRVGHGSAAEEPLWTMKAAPEVTPNQGKSYDLEYALFRGTDKRFQAFEAGELDIATGSAHSVMMAAAAGVKFKVIASLSREGGENGFATQYMVMDDSDIKSIADLKDKTIGINGARSSAEIWARLALAKNGLNPMRDVKWVALPFPSQGEAVRAGKLDVGAFPQPFAAFEEGRGGMRTVFTSTDGIGQQEDLMLLLVKETFLQEHPQVVRDFLSDLVAATDYYVNSPEQSHQKLIDAKFVNIPLEMSLNMRKYEHPMDAKVDQSSMEKMVDTLQEFGYINGDLDLKTVVDMSYLPE</sequence>
<dbReference type="SUPFAM" id="SSF53850">
    <property type="entry name" value="Periplasmic binding protein-like II"/>
    <property type="match status" value="1"/>
</dbReference>
<dbReference type="OrthoDB" id="286202at2"/>
<reference evidence="5 6" key="1">
    <citation type="submission" date="2017-08" db="EMBL/GenBank/DDBJ databases">
        <title>Pusillimonas indicus sp. nov., a member of the family Alcaligenaceae isolated from surface seawater.</title>
        <authorList>
            <person name="Li J."/>
        </authorList>
    </citation>
    <scope>NUCLEOTIDE SEQUENCE [LARGE SCALE GENOMIC DNA]</scope>
    <source>
        <strain evidence="3 6">17-4A</strain>
        <strain evidence="4 5">L52-1-41</strain>
    </source>
</reference>
<evidence type="ECO:0000259" key="2">
    <source>
        <dbReference type="Pfam" id="PF09084"/>
    </source>
</evidence>
<feature type="chain" id="PRO_5017196334" description="SsuA/THI5-like domain-containing protein" evidence="1">
    <location>
        <begin position="26"/>
        <end position="325"/>
    </location>
</feature>